<dbReference type="EMBL" id="BPLR01018085">
    <property type="protein sequence ID" value="GIY96761.1"/>
    <property type="molecule type" value="Genomic_DNA"/>
</dbReference>
<dbReference type="AlphaFoldDB" id="A0AAV4XP29"/>
<organism evidence="2 3">
    <name type="scientific">Caerostris extrusa</name>
    <name type="common">Bark spider</name>
    <name type="synonym">Caerostris bankana</name>
    <dbReference type="NCBI Taxonomy" id="172846"/>
    <lineage>
        <taxon>Eukaryota</taxon>
        <taxon>Metazoa</taxon>
        <taxon>Ecdysozoa</taxon>
        <taxon>Arthropoda</taxon>
        <taxon>Chelicerata</taxon>
        <taxon>Arachnida</taxon>
        <taxon>Araneae</taxon>
        <taxon>Araneomorphae</taxon>
        <taxon>Entelegynae</taxon>
        <taxon>Araneoidea</taxon>
        <taxon>Araneidae</taxon>
        <taxon>Caerostris</taxon>
    </lineage>
</organism>
<feature type="compositionally biased region" description="Basic residues" evidence="1">
    <location>
        <begin position="96"/>
        <end position="110"/>
    </location>
</feature>
<dbReference type="Proteomes" id="UP001054945">
    <property type="component" value="Unassembled WGS sequence"/>
</dbReference>
<evidence type="ECO:0000313" key="3">
    <source>
        <dbReference type="Proteomes" id="UP001054945"/>
    </source>
</evidence>
<feature type="compositionally biased region" description="Basic residues" evidence="1">
    <location>
        <begin position="69"/>
        <end position="83"/>
    </location>
</feature>
<proteinExistence type="predicted"/>
<comment type="caution">
    <text evidence="2">The sequence shown here is derived from an EMBL/GenBank/DDBJ whole genome shotgun (WGS) entry which is preliminary data.</text>
</comment>
<sequence>MHDKRFPRCLEFTPFLPFAFLASLKLATERIFGAKNALNERKWQTKECTDLAFADDREVTTDMGVLRPRPTKKKPTGRARTHPGIRPVSSGGSSGGRRRGFGRHGSHHCHRHEDTESTTPKKFMKRKGNLKKRALMIMDPTCPHSHLVRLWHA</sequence>
<gene>
    <name evidence="2" type="ORF">CEXT_270431</name>
</gene>
<protein>
    <submittedName>
        <fullName evidence="2">Uncharacterized protein</fullName>
    </submittedName>
</protein>
<accession>A0AAV4XP29</accession>
<evidence type="ECO:0000313" key="2">
    <source>
        <dbReference type="EMBL" id="GIY96761.1"/>
    </source>
</evidence>
<name>A0AAV4XP29_CAEEX</name>
<evidence type="ECO:0000256" key="1">
    <source>
        <dbReference type="SAM" id="MobiDB-lite"/>
    </source>
</evidence>
<feature type="region of interest" description="Disordered" evidence="1">
    <location>
        <begin position="61"/>
        <end position="127"/>
    </location>
</feature>
<keyword evidence="3" id="KW-1185">Reference proteome</keyword>
<reference evidence="2 3" key="1">
    <citation type="submission" date="2021-06" db="EMBL/GenBank/DDBJ databases">
        <title>Caerostris extrusa draft genome.</title>
        <authorList>
            <person name="Kono N."/>
            <person name="Arakawa K."/>
        </authorList>
    </citation>
    <scope>NUCLEOTIDE SEQUENCE [LARGE SCALE GENOMIC DNA]</scope>
</reference>